<evidence type="ECO:0000313" key="2">
    <source>
        <dbReference type="Proteomes" id="UP001180020"/>
    </source>
</evidence>
<dbReference type="InterPro" id="IPR052343">
    <property type="entry name" value="Retrotransposon-Effector_Assoc"/>
</dbReference>
<dbReference type="Proteomes" id="UP001180020">
    <property type="component" value="Unassembled WGS sequence"/>
</dbReference>
<sequence>MGQEGRPPFRFETWWLQVEGFREVVTNSWRVPTPYVSGAKRIACKLRRLKVALKIWSRMAKSQRSKDKNAISSEIAALDALDECGLLEEEDRVKRTGLKLSMLKILSMEEEEWRIRSRALWLKEGDNNTRFFHKLANQRRRTNRIVAIKSRGVQLVEQQDIQQCFVTHFSSAYKARRGRRPPWEDEGLRRVPIGDAAILESPFTEAEIRRAVFSTEGDKAPGPDGFSSRFFQEFWDIVKDDIVSMFSEFYEGSQGVGCLNATFLALIPKKVGAEEISDFRPISLINACFKFLSKALGGRCKMASLQSRNVFRGSIILERRV</sequence>
<proteinExistence type="predicted"/>
<dbReference type="AlphaFoldDB" id="A0AAV9C1T4"/>
<reference evidence="1" key="1">
    <citation type="journal article" date="2023" name="Nat. Commun.">
        <title>Diploid and tetraploid genomes of Acorus and the evolution of monocots.</title>
        <authorList>
            <person name="Ma L."/>
            <person name="Liu K.W."/>
            <person name="Li Z."/>
            <person name="Hsiao Y.Y."/>
            <person name="Qi Y."/>
            <person name="Fu T."/>
            <person name="Tang G.D."/>
            <person name="Zhang D."/>
            <person name="Sun W.H."/>
            <person name="Liu D.K."/>
            <person name="Li Y."/>
            <person name="Chen G.Z."/>
            <person name="Liu X.D."/>
            <person name="Liao X.Y."/>
            <person name="Jiang Y.T."/>
            <person name="Yu X."/>
            <person name="Hao Y."/>
            <person name="Huang J."/>
            <person name="Zhao X.W."/>
            <person name="Ke S."/>
            <person name="Chen Y.Y."/>
            <person name="Wu W.L."/>
            <person name="Hsu J.L."/>
            <person name="Lin Y.F."/>
            <person name="Huang M.D."/>
            <person name="Li C.Y."/>
            <person name="Huang L."/>
            <person name="Wang Z.W."/>
            <person name="Zhao X."/>
            <person name="Zhong W.Y."/>
            <person name="Peng D.H."/>
            <person name="Ahmad S."/>
            <person name="Lan S."/>
            <person name="Zhang J.S."/>
            <person name="Tsai W.C."/>
            <person name="Van de Peer Y."/>
            <person name="Liu Z.J."/>
        </authorList>
    </citation>
    <scope>NUCLEOTIDE SEQUENCE</scope>
    <source>
        <strain evidence="1">CP</strain>
    </source>
</reference>
<evidence type="ECO:0008006" key="3">
    <source>
        <dbReference type="Google" id="ProtNLM"/>
    </source>
</evidence>
<organism evidence="1 2">
    <name type="scientific">Acorus calamus</name>
    <name type="common">Sweet flag</name>
    <dbReference type="NCBI Taxonomy" id="4465"/>
    <lineage>
        <taxon>Eukaryota</taxon>
        <taxon>Viridiplantae</taxon>
        <taxon>Streptophyta</taxon>
        <taxon>Embryophyta</taxon>
        <taxon>Tracheophyta</taxon>
        <taxon>Spermatophyta</taxon>
        <taxon>Magnoliopsida</taxon>
        <taxon>Liliopsida</taxon>
        <taxon>Acoraceae</taxon>
        <taxon>Acorus</taxon>
    </lineage>
</organism>
<comment type="caution">
    <text evidence="1">The sequence shown here is derived from an EMBL/GenBank/DDBJ whole genome shotgun (WGS) entry which is preliminary data.</text>
</comment>
<dbReference type="PANTHER" id="PTHR46890">
    <property type="entry name" value="NON-LTR RETROLELEMENT REVERSE TRANSCRIPTASE-LIKE PROTEIN-RELATED"/>
    <property type="match status" value="1"/>
</dbReference>
<protein>
    <recommendedName>
        <fullName evidence="3">Reverse transcriptase</fullName>
    </recommendedName>
</protein>
<reference evidence="1" key="2">
    <citation type="submission" date="2023-06" db="EMBL/GenBank/DDBJ databases">
        <authorList>
            <person name="Ma L."/>
            <person name="Liu K.-W."/>
            <person name="Li Z."/>
            <person name="Hsiao Y.-Y."/>
            <person name="Qi Y."/>
            <person name="Fu T."/>
            <person name="Tang G."/>
            <person name="Zhang D."/>
            <person name="Sun W.-H."/>
            <person name="Liu D.-K."/>
            <person name="Li Y."/>
            <person name="Chen G.-Z."/>
            <person name="Liu X.-D."/>
            <person name="Liao X.-Y."/>
            <person name="Jiang Y.-T."/>
            <person name="Yu X."/>
            <person name="Hao Y."/>
            <person name="Huang J."/>
            <person name="Zhao X.-W."/>
            <person name="Ke S."/>
            <person name="Chen Y.-Y."/>
            <person name="Wu W.-L."/>
            <person name="Hsu J.-L."/>
            <person name="Lin Y.-F."/>
            <person name="Huang M.-D."/>
            <person name="Li C.-Y."/>
            <person name="Huang L."/>
            <person name="Wang Z.-W."/>
            <person name="Zhao X."/>
            <person name="Zhong W.-Y."/>
            <person name="Peng D.-H."/>
            <person name="Ahmad S."/>
            <person name="Lan S."/>
            <person name="Zhang J.-S."/>
            <person name="Tsai W.-C."/>
            <person name="Van De Peer Y."/>
            <person name="Liu Z.-J."/>
        </authorList>
    </citation>
    <scope>NUCLEOTIDE SEQUENCE</scope>
    <source>
        <strain evidence="1">CP</strain>
        <tissue evidence="1">Leaves</tissue>
    </source>
</reference>
<gene>
    <name evidence="1" type="ORF">QJS10_CPB22g00667</name>
</gene>
<dbReference type="EMBL" id="JAUJYO010000022">
    <property type="protein sequence ID" value="KAK1282851.1"/>
    <property type="molecule type" value="Genomic_DNA"/>
</dbReference>
<keyword evidence="2" id="KW-1185">Reference proteome</keyword>
<evidence type="ECO:0000313" key="1">
    <source>
        <dbReference type="EMBL" id="KAK1282851.1"/>
    </source>
</evidence>
<dbReference type="PANTHER" id="PTHR46890:SF50">
    <property type="entry name" value="RNA-DIRECTED DNA POLYMERASE, EUKARYOTA, REVERSE TRANSCRIPTASE ZINC-BINDING DOMAIN PROTEIN-RELATED"/>
    <property type="match status" value="1"/>
</dbReference>
<accession>A0AAV9C1T4</accession>
<name>A0AAV9C1T4_ACOCL</name>